<dbReference type="AlphaFoldDB" id="A0A9D4PFZ2"/>
<comment type="domain">
    <text evidence="10">The RING-type zinc finger domain is essential for ubiquitin ligase activity.</text>
</comment>
<evidence type="ECO:0000256" key="11">
    <source>
        <dbReference type="SAM" id="MobiDB-lite"/>
    </source>
</evidence>
<evidence type="ECO:0000259" key="12">
    <source>
        <dbReference type="PROSITE" id="PS50089"/>
    </source>
</evidence>
<dbReference type="PROSITE" id="PS51081">
    <property type="entry name" value="ZF_SIAH"/>
    <property type="match status" value="1"/>
</dbReference>
<dbReference type="GO" id="GO:0031624">
    <property type="term" value="F:ubiquitin conjugating enzyme binding"/>
    <property type="evidence" value="ECO:0007669"/>
    <property type="project" value="TreeGrafter"/>
</dbReference>
<comment type="catalytic activity">
    <reaction evidence="1 10">
        <text>S-ubiquitinyl-[E2 ubiquitin-conjugating enzyme]-L-cysteine + [acceptor protein]-L-lysine = [E2 ubiquitin-conjugating enzyme]-L-cysteine + N(6)-ubiquitinyl-[acceptor protein]-L-lysine.</text>
        <dbReference type="EC" id="2.3.2.27"/>
    </reaction>
</comment>
<dbReference type="Pfam" id="PF21361">
    <property type="entry name" value="Sina_ZnF"/>
    <property type="match status" value="1"/>
</dbReference>
<dbReference type="Gene3D" id="2.60.210.10">
    <property type="entry name" value="Apoptosis, Tumor Necrosis Factor Receptor Associated Protein 2, Chain A"/>
    <property type="match status" value="1"/>
</dbReference>
<evidence type="ECO:0000256" key="4">
    <source>
        <dbReference type="ARBA" id="ARBA00022679"/>
    </source>
</evidence>
<comment type="domain">
    <text evidence="10">The SBD domain (substrate-binding domain) mediates the interaction with substrate proteins. It is related to the TRAF family.</text>
</comment>
<comment type="similarity">
    <text evidence="3 10">Belongs to the SINA (Seven in absentia) family.</text>
</comment>
<keyword evidence="15" id="KW-1185">Reference proteome</keyword>
<dbReference type="InterPro" id="IPR001841">
    <property type="entry name" value="Znf_RING"/>
</dbReference>
<evidence type="ECO:0000256" key="7">
    <source>
        <dbReference type="ARBA" id="ARBA00022786"/>
    </source>
</evidence>
<dbReference type="EC" id="2.3.2.27" evidence="10"/>
<dbReference type="InterPro" id="IPR004162">
    <property type="entry name" value="SINA-like_animal"/>
</dbReference>
<evidence type="ECO:0000259" key="13">
    <source>
        <dbReference type="PROSITE" id="PS51081"/>
    </source>
</evidence>
<dbReference type="GO" id="GO:0008270">
    <property type="term" value="F:zinc ion binding"/>
    <property type="evidence" value="ECO:0007669"/>
    <property type="project" value="UniProtKB-KW"/>
</dbReference>
<evidence type="ECO:0000313" key="14">
    <source>
        <dbReference type="EMBL" id="KAH7939793.1"/>
    </source>
</evidence>
<comment type="pathway">
    <text evidence="2 10">Protein modification; protein ubiquitination.</text>
</comment>
<feature type="compositionally biased region" description="Polar residues" evidence="11">
    <location>
        <begin position="39"/>
        <end position="58"/>
    </location>
</feature>
<dbReference type="EMBL" id="JABSTV010001254">
    <property type="protein sequence ID" value="KAH7939793.1"/>
    <property type="molecule type" value="Genomic_DNA"/>
</dbReference>
<dbReference type="PANTHER" id="PTHR45877">
    <property type="entry name" value="E3 UBIQUITIN-PROTEIN LIGASE SIAH2"/>
    <property type="match status" value="1"/>
</dbReference>
<dbReference type="Proteomes" id="UP000821837">
    <property type="component" value="Chromosome 8"/>
</dbReference>
<feature type="domain" description="RING-type" evidence="12">
    <location>
        <begin position="74"/>
        <end position="109"/>
    </location>
</feature>
<comment type="function">
    <text evidence="10">E3 ubiquitin-protein ligase that mediates ubiquitination and subsequent proteasomal degradation of target proteins. E3 ubiquitin ligases accept ubiquitin from an E2 ubiquitin-conjugating enzyme in the form of a thioester and then directly transfers the ubiquitin to targeted substrates.</text>
</comment>
<evidence type="ECO:0000256" key="6">
    <source>
        <dbReference type="ARBA" id="ARBA00022771"/>
    </source>
</evidence>
<evidence type="ECO:0000256" key="2">
    <source>
        <dbReference type="ARBA" id="ARBA00004906"/>
    </source>
</evidence>
<dbReference type="PANTHER" id="PTHR45877:SF2">
    <property type="entry name" value="E3 UBIQUITIN-PROTEIN LIGASE SINA-RELATED"/>
    <property type="match status" value="1"/>
</dbReference>
<dbReference type="SUPFAM" id="SSF57850">
    <property type="entry name" value="RING/U-box"/>
    <property type="match status" value="1"/>
</dbReference>
<dbReference type="InterPro" id="IPR013083">
    <property type="entry name" value="Znf_RING/FYVE/PHD"/>
</dbReference>
<evidence type="ECO:0000256" key="5">
    <source>
        <dbReference type="ARBA" id="ARBA00022723"/>
    </source>
</evidence>
<dbReference type="InterPro" id="IPR013010">
    <property type="entry name" value="Znf_SIAH"/>
</dbReference>
<dbReference type="VEuPathDB" id="VectorBase:RSAN_052216"/>
<dbReference type="Pfam" id="PF03145">
    <property type="entry name" value="Sina_TRAF"/>
    <property type="match status" value="1"/>
</dbReference>
<organism evidence="14 15">
    <name type="scientific">Rhipicephalus sanguineus</name>
    <name type="common">Brown dog tick</name>
    <name type="synonym">Ixodes sanguineus</name>
    <dbReference type="NCBI Taxonomy" id="34632"/>
    <lineage>
        <taxon>Eukaryota</taxon>
        <taxon>Metazoa</taxon>
        <taxon>Ecdysozoa</taxon>
        <taxon>Arthropoda</taxon>
        <taxon>Chelicerata</taxon>
        <taxon>Arachnida</taxon>
        <taxon>Acari</taxon>
        <taxon>Parasitiformes</taxon>
        <taxon>Ixodida</taxon>
        <taxon>Ixodoidea</taxon>
        <taxon>Ixodidae</taxon>
        <taxon>Rhipicephalinae</taxon>
        <taxon>Rhipicephalus</taxon>
        <taxon>Rhipicephalus</taxon>
    </lineage>
</organism>
<accession>A0A9D4PFZ2</accession>
<dbReference type="InterPro" id="IPR049548">
    <property type="entry name" value="Sina-like_RING"/>
</dbReference>
<evidence type="ECO:0000256" key="9">
    <source>
        <dbReference type="PROSITE-ProRule" id="PRU00455"/>
    </source>
</evidence>
<keyword evidence="5 10" id="KW-0479">Metal-binding</keyword>
<dbReference type="FunFam" id="3.30.40.10:FF:000041">
    <property type="entry name" value="E3 ubiquitin-protein ligase SINAT3"/>
    <property type="match status" value="1"/>
</dbReference>
<dbReference type="Pfam" id="PF21362">
    <property type="entry name" value="Sina_RING"/>
    <property type="match status" value="1"/>
</dbReference>
<reference evidence="14" key="1">
    <citation type="journal article" date="2020" name="Cell">
        <title>Large-Scale Comparative Analyses of Tick Genomes Elucidate Their Genetic Diversity and Vector Capacities.</title>
        <authorList>
            <consortium name="Tick Genome and Microbiome Consortium (TIGMIC)"/>
            <person name="Jia N."/>
            <person name="Wang J."/>
            <person name="Shi W."/>
            <person name="Du L."/>
            <person name="Sun Y."/>
            <person name="Zhan W."/>
            <person name="Jiang J.F."/>
            <person name="Wang Q."/>
            <person name="Zhang B."/>
            <person name="Ji P."/>
            <person name="Bell-Sakyi L."/>
            <person name="Cui X.M."/>
            <person name="Yuan T.T."/>
            <person name="Jiang B.G."/>
            <person name="Yang W.F."/>
            <person name="Lam T.T."/>
            <person name="Chang Q.C."/>
            <person name="Ding S.J."/>
            <person name="Wang X.J."/>
            <person name="Zhu J.G."/>
            <person name="Ruan X.D."/>
            <person name="Zhao L."/>
            <person name="Wei J.T."/>
            <person name="Ye R.Z."/>
            <person name="Que T.C."/>
            <person name="Du C.H."/>
            <person name="Zhou Y.H."/>
            <person name="Cheng J.X."/>
            <person name="Dai P.F."/>
            <person name="Guo W.B."/>
            <person name="Han X.H."/>
            <person name="Huang E.J."/>
            <person name="Li L.F."/>
            <person name="Wei W."/>
            <person name="Gao Y.C."/>
            <person name="Liu J.Z."/>
            <person name="Shao H.Z."/>
            <person name="Wang X."/>
            <person name="Wang C.C."/>
            <person name="Yang T.C."/>
            <person name="Huo Q.B."/>
            <person name="Li W."/>
            <person name="Chen H.Y."/>
            <person name="Chen S.E."/>
            <person name="Zhou L.G."/>
            <person name="Ni X.B."/>
            <person name="Tian J.H."/>
            <person name="Sheng Y."/>
            <person name="Liu T."/>
            <person name="Pan Y.S."/>
            <person name="Xia L.Y."/>
            <person name="Li J."/>
            <person name="Zhao F."/>
            <person name="Cao W.C."/>
        </authorList>
    </citation>
    <scope>NUCLEOTIDE SEQUENCE</scope>
    <source>
        <strain evidence="14">Rsan-2018</strain>
    </source>
</reference>
<evidence type="ECO:0000313" key="15">
    <source>
        <dbReference type="Proteomes" id="UP000821837"/>
    </source>
</evidence>
<dbReference type="PROSITE" id="PS50089">
    <property type="entry name" value="ZF_RING_2"/>
    <property type="match status" value="1"/>
</dbReference>
<evidence type="ECO:0000256" key="1">
    <source>
        <dbReference type="ARBA" id="ARBA00000900"/>
    </source>
</evidence>
<dbReference type="SUPFAM" id="SSF49599">
    <property type="entry name" value="TRAF domain-like"/>
    <property type="match status" value="1"/>
</dbReference>
<dbReference type="Gene3D" id="3.30.40.10">
    <property type="entry name" value="Zinc/RING finger domain, C3HC4 (zinc finger)"/>
    <property type="match status" value="2"/>
</dbReference>
<keyword evidence="4" id="KW-0808">Transferase</keyword>
<dbReference type="GO" id="GO:0005737">
    <property type="term" value="C:cytoplasm"/>
    <property type="evidence" value="ECO:0007669"/>
    <property type="project" value="InterPro"/>
</dbReference>
<sequence>MGMRTLLVPRAAGCEEKKTQIKNSLLLLNGLNARRPRAQGSQPATSGEANGDSTEAPQVSQGGLLAALLDILECPVCREVILPPLLQCKNGHLICAECRKRSPTCPFCRARKGEHGLQRIRNVDLEKLVETARFPCKYAPRGCMVSFPLSGKEHHEEHCSFGPCRCVLGSEACKWTGPREQLVDHIVRAHPFVPRFRGNNTTFMPTHFDRHENFSWHAVVTCFGRDFMVVMKKSGRAHGGSKVSSAVAVVGSSEEERMYNYQLRLCGNRHRLTWEANVQGINSLAHCIERGECLELDVSSAEHLRNGGDLIFELTIYTA</sequence>
<dbReference type="InterPro" id="IPR018121">
    <property type="entry name" value="7-in-absentia-prot_TRAF-dom"/>
</dbReference>
<dbReference type="GO" id="GO:0061630">
    <property type="term" value="F:ubiquitin protein ligase activity"/>
    <property type="evidence" value="ECO:0007669"/>
    <property type="project" value="UniProtKB-EC"/>
</dbReference>
<dbReference type="InterPro" id="IPR008974">
    <property type="entry name" value="TRAF-like"/>
</dbReference>
<feature type="domain" description="SIAH-type" evidence="13">
    <location>
        <begin position="131"/>
        <end position="191"/>
    </location>
</feature>
<comment type="caution">
    <text evidence="14">The sequence shown here is derived from an EMBL/GenBank/DDBJ whole genome shotgun (WGS) entry which is preliminary data.</text>
</comment>
<evidence type="ECO:0000256" key="10">
    <source>
        <dbReference type="RuleBase" id="RU201113"/>
    </source>
</evidence>
<evidence type="ECO:0000256" key="3">
    <source>
        <dbReference type="ARBA" id="ARBA00009119"/>
    </source>
</evidence>
<keyword evidence="6 9" id="KW-0863">Zinc-finger</keyword>
<proteinExistence type="inferred from homology"/>
<name>A0A9D4PFZ2_RHISA</name>
<keyword evidence="7 10" id="KW-0833">Ubl conjugation pathway</keyword>
<reference evidence="14" key="2">
    <citation type="submission" date="2021-09" db="EMBL/GenBank/DDBJ databases">
        <authorList>
            <person name="Jia N."/>
            <person name="Wang J."/>
            <person name="Shi W."/>
            <person name="Du L."/>
            <person name="Sun Y."/>
            <person name="Zhan W."/>
            <person name="Jiang J."/>
            <person name="Wang Q."/>
            <person name="Zhang B."/>
            <person name="Ji P."/>
            <person name="Sakyi L.B."/>
            <person name="Cui X."/>
            <person name="Yuan T."/>
            <person name="Jiang B."/>
            <person name="Yang W."/>
            <person name="Lam T.T.-Y."/>
            <person name="Chang Q."/>
            <person name="Ding S."/>
            <person name="Wang X."/>
            <person name="Zhu J."/>
            <person name="Ruan X."/>
            <person name="Zhao L."/>
            <person name="Wei J."/>
            <person name="Que T."/>
            <person name="Du C."/>
            <person name="Cheng J."/>
            <person name="Dai P."/>
            <person name="Han X."/>
            <person name="Huang E."/>
            <person name="Gao Y."/>
            <person name="Liu J."/>
            <person name="Shao H."/>
            <person name="Ye R."/>
            <person name="Li L."/>
            <person name="Wei W."/>
            <person name="Wang X."/>
            <person name="Wang C."/>
            <person name="Huo Q."/>
            <person name="Li W."/>
            <person name="Guo W."/>
            <person name="Chen H."/>
            <person name="Chen S."/>
            <person name="Zhou L."/>
            <person name="Zhou L."/>
            <person name="Ni X."/>
            <person name="Tian J."/>
            <person name="Zhou Y."/>
            <person name="Sheng Y."/>
            <person name="Liu T."/>
            <person name="Pan Y."/>
            <person name="Xia L."/>
            <person name="Li J."/>
            <person name="Zhao F."/>
            <person name="Cao W."/>
        </authorList>
    </citation>
    <scope>NUCLEOTIDE SEQUENCE</scope>
    <source>
        <strain evidence="14">Rsan-2018</strain>
        <tissue evidence="14">Larvae</tissue>
    </source>
</reference>
<dbReference type="GO" id="GO:0043161">
    <property type="term" value="P:proteasome-mediated ubiquitin-dependent protein catabolic process"/>
    <property type="evidence" value="ECO:0007669"/>
    <property type="project" value="TreeGrafter"/>
</dbReference>
<gene>
    <name evidence="14" type="ORF">HPB52_017452</name>
</gene>
<feature type="region of interest" description="Disordered" evidence="11">
    <location>
        <begin position="36"/>
        <end position="58"/>
    </location>
</feature>
<protein>
    <recommendedName>
        <fullName evidence="10">E3 ubiquitin-protein ligase</fullName>
        <ecNumber evidence="10">2.3.2.27</ecNumber>
    </recommendedName>
</protein>
<evidence type="ECO:0000256" key="8">
    <source>
        <dbReference type="ARBA" id="ARBA00022833"/>
    </source>
</evidence>
<keyword evidence="8 10" id="KW-0862">Zinc</keyword>